<dbReference type="InterPro" id="IPR016084">
    <property type="entry name" value="Haem_Oase-like_multi-hlx"/>
</dbReference>
<dbReference type="Proteomes" id="UP000460626">
    <property type="component" value="Unassembled WGS sequence"/>
</dbReference>
<keyword evidence="2" id="KW-1185">Reference proteome</keyword>
<name>A0A845A113_9SPHN</name>
<proteinExistence type="predicted"/>
<sequence>MDGIGAPASFADREAYAAFLANQLAAREGVERWAAHHCPPDLAPPEVTPLIVADLQDLGSTIIPATSAPFALPAGSDAIGLAWVVAGSHLGNRAMLARLRREAPGAPVAFLADERMQQFWKQLRPRLAAAVSPAEAERAAIAAEAVFDHFLAVFAGPAHGRAPGTLAA</sequence>
<evidence type="ECO:0000313" key="2">
    <source>
        <dbReference type="Proteomes" id="UP000460626"/>
    </source>
</evidence>
<evidence type="ECO:0008006" key="3">
    <source>
        <dbReference type="Google" id="ProtNLM"/>
    </source>
</evidence>
<reference evidence="1 2" key="1">
    <citation type="submission" date="2019-12" db="EMBL/GenBank/DDBJ databases">
        <title>Genomic-based taxomic classification of the family Erythrobacteraceae.</title>
        <authorList>
            <person name="Xu L."/>
        </authorList>
    </citation>
    <scope>NUCLEOTIDE SEQUENCE [LARGE SCALE GENOMIC DNA]</scope>
    <source>
        <strain evidence="1 2">RC4-10-4</strain>
    </source>
</reference>
<dbReference type="RefSeq" id="WP_131453450.1">
    <property type="nucleotide sequence ID" value="NZ_BMJK01000002.1"/>
</dbReference>
<evidence type="ECO:0000313" key="1">
    <source>
        <dbReference type="EMBL" id="MXO94203.1"/>
    </source>
</evidence>
<dbReference type="EMBL" id="WTYH01000001">
    <property type="protein sequence ID" value="MXO94203.1"/>
    <property type="molecule type" value="Genomic_DNA"/>
</dbReference>
<organism evidence="1 2">
    <name type="scientific">Aurantiacibacter arachoides</name>
    <dbReference type="NCBI Taxonomy" id="1850444"/>
    <lineage>
        <taxon>Bacteria</taxon>
        <taxon>Pseudomonadati</taxon>
        <taxon>Pseudomonadota</taxon>
        <taxon>Alphaproteobacteria</taxon>
        <taxon>Sphingomonadales</taxon>
        <taxon>Erythrobacteraceae</taxon>
        <taxon>Aurantiacibacter</taxon>
    </lineage>
</organism>
<accession>A0A845A113</accession>
<protein>
    <recommendedName>
        <fullName evidence="3">Heme oxygenase</fullName>
    </recommendedName>
</protein>
<dbReference type="OrthoDB" id="9149607at2"/>
<dbReference type="Gene3D" id="1.20.910.10">
    <property type="entry name" value="Heme oxygenase-like"/>
    <property type="match status" value="1"/>
</dbReference>
<dbReference type="SUPFAM" id="SSF48613">
    <property type="entry name" value="Heme oxygenase-like"/>
    <property type="match status" value="1"/>
</dbReference>
<dbReference type="AlphaFoldDB" id="A0A845A113"/>
<gene>
    <name evidence="1" type="ORF">GRI62_11415</name>
</gene>
<comment type="caution">
    <text evidence="1">The sequence shown here is derived from an EMBL/GenBank/DDBJ whole genome shotgun (WGS) entry which is preliminary data.</text>
</comment>